<dbReference type="Ensembl" id="ENSOSUT00000001064.1">
    <property type="protein sequence ID" value="ENSOSUP00000001044.1"/>
    <property type="gene ID" value="ENSOSUG00000000793.1"/>
</dbReference>
<keyword evidence="2" id="KW-1185">Reference proteome</keyword>
<evidence type="ECO:0000313" key="1">
    <source>
        <dbReference type="Ensembl" id="ENSOSUP00000001044.1"/>
    </source>
</evidence>
<name>A0A8C8A6Z4_9STRI</name>
<sequence length="72" mass="7698">MLNTLSLASVTLTRTWTVPDLAGSPPSTAVSTSWKELCFSRSSALSSTNSGCFFPPGPSFTARVKDGWLVSW</sequence>
<reference evidence="1" key="2">
    <citation type="submission" date="2025-09" db="UniProtKB">
        <authorList>
            <consortium name="Ensembl"/>
        </authorList>
    </citation>
    <scope>IDENTIFICATION</scope>
</reference>
<protein>
    <submittedName>
        <fullName evidence="1">Uncharacterized protein</fullName>
    </submittedName>
</protein>
<reference evidence="1" key="1">
    <citation type="submission" date="2025-08" db="UniProtKB">
        <authorList>
            <consortium name="Ensembl"/>
        </authorList>
    </citation>
    <scope>IDENTIFICATION</scope>
</reference>
<evidence type="ECO:0000313" key="2">
    <source>
        <dbReference type="Proteomes" id="UP000694552"/>
    </source>
</evidence>
<organism evidence="1 2">
    <name type="scientific">Otus sunia</name>
    <name type="common">Oriental scops-owl</name>
    <dbReference type="NCBI Taxonomy" id="257818"/>
    <lineage>
        <taxon>Eukaryota</taxon>
        <taxon>Metazoa</taxon>
        <taxon>Chordata</taxon>
        <taxon>Craniata</taxon>
        <taxon>Vertebrata</taxon>
        <taxon>Euteleostomi</taxon>
        <taxon>Archelosauria</taxon>
        <taxon>Archosauria</taxon>
        <taxon>Dinosauria</taxon>
        <taxon>Saurischia</taxon>
        <taxon>Theropoda</taxon>
        <taxon>Coelurosauria</taxon>
        <taxon>Aves</taxon>
        <taxon>Neognathae</taxon>
        <taxon>Neoaves</taxon>
        <taxon>Telluraves</taxon>
        <taxon>Strigiformes</taxon>
        <taxon>Strigidae</taxon>
        <taxon>Otus</taxon>
    </lineage>
</organism>
<dbReference type="AlphaFoldDB" id="A0A8C8A6Z4"/>
<proteinExistence type="predicted"/>
<accession>A0A8C8A6Z4</accession>
<dbReference type="Proteomes" id="UP000694552">
    <property type="component" value="Unplaced"/>
</dbReference>